<feature type="transmembrane region" description="Helical" evidence="13">
    <location>
        <begin position="107"/>
        <end position="128"/>
    </location>
</feature>
<evidence type="ECO:0000256" key="13">
    <source>
        <dbReference type="SAM" id="Phobius"/>
    </source>
</evidence>
<organism evidence="16 17">
    <name type="scientific">Candidatus Hodgkinia cicadicola</name>
    <dbReference type="NCBI Taxonomy" id="573658"/>
    <lineage>
        <taxon>Bacteria</taxon>
        <taxon>Pseudomonadati</taxon>
        <taxon>Pseudomonadota</taxon>
        <taxon>Alphaproteobacteria</taxon>
        <taxon>Hyphomicrobiales</taxon>
        <taxon>Candidatus Hodgkinia</taxon>
    </lineage>
</organism>
<keyword evidence="10" id="KW-0408">Iron</keyword>
<dbReference type="Proteomes" id="UP000230981">
    <property type="component" value="Unassembled WGS sequence"/>
</dbReference>
<dbReference type="Gene3D" id="1.20.810.10">
    <property type="entry name" value="Cytochrome Bc1 Complex, Chain C"/>
    <property type="match status" value="1"/>
</dbReference>
<feature type="transmembrane region" description="Helical" evidence="13">
    <location>
        <begin position="21"/>
        <end position="49"/>
    </location>
</feature>
<evidence type="ECO:0000256" key="2">
    <source>
        <dbReference type="ARBA" id="ARBA00011649"/>
    </source>
</evidence>
<keyword evidence="9 13" id="KW-1133">Transmembrane helix</keyword>
<dbReference type="InterPro" id="IPR005797">
    <property type="entry name" value="Cyt_b/b6_N"/>
</dbReference>
<dbReference type="EMBL" id="NXGO01000022">
    <property type="protein sequence ID" value="PIM95887.1"/>
    <property type="molecule type" value="Genomic_DNA"/>
</dbReference>
<feature type="domain" description="Cytochrome b/b6 C-terminal region profile" evidence="15">
    <location>
        <begin position="208"/>
        <end position="376"/>
    </location>
</feature>
<sequence length="384" mass="44427">MIDLTKTMINYLIKFQVPKHANWLYTTGFSLMFIFILQIVSGISIAIHYKPSTRLAFLSIHRTERLFKYGWLVRSLHVCGSSALFLLLYLHIFKGIYYKAYSGSKKIIWLTGSIIHLIMILIGFFGSVLSWSQMSYWAAVVITNFIGSIPIVGKPLRLILLGRYSVGASTLRRFFVFHCIFPFICLFFIIIHLLLVHIKGQTSPIANRLPISKSFEDLYPNFIAKDIIACIIVLFVMYVLCLIYPNIILNKLSYIPADYYSTPTDIEPEWYFLPYYSILKTFESKMLGITSITVLLSSLVLIPYIYNKELPNITTRSYRLHTITAFISLIFLGLTGKYRYTKLISKLSKACVLWYLGFISLPLVIRIISFINKNHKRYWILASK</sequence>
<comment type="function">
    <text evidence="12">Component of the ubiquinol-cytochrome c reductase complex (complex III or cytochrome b-c1 complex), which is a respiratory chain that generates an electrochemical potential coupled to ATP synthesis.</text>
</comment>
<keyword evidence="3 12" id="KW-0813">Transport</keyword>
<dbReference type="InterPro" id="IPR027387">
    <property type="entry name" value="Cytb/b6-like_sf"/>
</dbReference>
<dbReference type="PROSITE" id="PS51003">
    <property type="entry name" value="CYTB_CTER"/>
    <property type="match status" value="1"/>
</dbReference>
<feature type="transmembrane region" description="Helical" evidence="13">
    <location>
        <begin position="352"/>
        <end position="371"/>
    </location>
</feature>
<evidence type="ECO:0000256" key="10">
    <source>
        <dbReference type="ARBA" id="ARBA00023004"/>
    </source>
</evidence>
<dbReference type="InterPro" id="IPR005798">
    <property type="entry name" value="Cyt_b/b6_C"/>
</dbReference>
<accession>A0ABX4MGM9</accession>
<comment type="cofactor">
    <cofactor evidence="12">
        <name>heme b</name>
        <dbReference type="ChEBI" id="CHEBI:60344"/>
    </cofactor>
    <text evidence="12">Binds 2 heme groups non-covalently.</text>
</comment>
<evidence type="ECO:0000256" key="7">
    <source>
        <dbReference type="ARBA" id="ARBA00022723"/>
    </source>
</evidence>
<gene>
    <name evidence="16" type="primary">fbcH</name>
    <name evidence="16" type="ORF">magtdc_143</name>
</gene>
<proteinExistence type="inferred from homology"/>
<keyword evidence="11 13" id="KW-0472">Membrane</keyword>
<feature type="transmembrane region" description="Helical" evidence="13">
    <location>
        <begin position="174"/>
        <end position="198"/>
    </location>
</feature>
<evidence type="ECO:0000256" key="3">
    <source>
        <dbReference type="ARBA" id="ARBA00022448"/>
    </source>
</evidence>
<feature type="transmembrane region" description="Helical" evidence="13">
    <location>
        <begin position="69"/>
        <end position="92"/>
    </location>
</feature>
<comment type="similarity">
    <text evidence="12">Belongs to the cytochrome b family.</text>
</comment>
<comment type="subunit">
    <text evidence="2 12">The main subunits of complex b-c1 are: cytochrome b, cytochrome c1 and the Rieske protein.</text>
</comment>
<dbReference type="Pfam" id="PF00032">
    <property type="entry name" value="Cytochrom_B_C"/>
    <property type="match status" value="1"/>
</dbReference>
<feature type="domain" description="Cytochrome b/b6 N-terminal region profile" evidence="14">
    <location>
        <begin position="1"/>
        <end position="205"/>
    </location>
</feature>
<keyword evidence="7" id="KW-0479">Metal-binding</keyword>
<dbReference type="PROSITE" id="PS51002">
    <property type="entry name" value="CYTB_NTER"/>
    <property type="match status" value="1"/>
</dbReference>
<feature type="transmembrane region" description="Helical" evidence="13">
    <location>
        <begin position="218"/>
        <end position="244"/>
    </location>
</feature>
<feature type="transmembrane region" description="Helical" evidence="13">
    <location>
        <begin position="286"/>
        <end position="306"/>
    </location>
</feature>
<evidence type="ECO:0000313" key="17">
    <source>
        <dbReference type="Proteomes" id="UP000230981"/>
    </source>
</evidence>
<reference evidence="16" key="1">
    <citation type="submission" date="2017-09" db="EMBL/GenBank/DDBJ databases">
        <authorList>
            <person name="Campbell M.A."/>
            <person name="Lukasik P."/>
            <person name="Simon C."/>
            <person name="McCutcheon J.P."/>
        </authorList>
    </citation>
    <scope>NUCLEOTIDE SEQUENCE [LARGE SCALE GENOMIC DNA]</scope>
    <source>
        <strain evidence="16">MAGTDC</strain>
    </source>
</reference>
<keyword evidence="17" id="KW-1185">Reference proteome</keyword>
<protein>
    <recommendedName>
        <fullName evidence="12">Cytochrome b</fullName>
    </recommendedName>
</protein>
<dbReference type="InterPro" id="IPR036150">
    <property type="entry name" value="Cyt_b/b6_C_sf"/>
</dbReference>
<evidence type="ECO:0000256" key="4">
    <source>
        <dbReference type="ARBA" id="ARBA00022617"/>
    </source>
</evidence>
<comment type="caution">
    <text evidence="16">The sequence shown here is derived from an EMBL/GenBank/DDBJ whole genome shotgun (WGS) entry which is preliminary data.</text>
</comment>
<dbReference type="InterPro" id="IPR016174">
    <property type="entry name" value="Di-haem_cyt_TM"/>
</dbReference>
<keyword evidence="6 12" id="KW-0812">Transmembrane</keyword>
<evidence type="ECO:0000256" key="9">
    <source>
        <dbReference type="ARBA" id="ARBA00022989"/>
    </source>
</evidence>
<evidence type="ECO:0000313" key="16">
    <source>
        <dbReference type="EMBL" id="PIM95887.1"/>
    </source>
</evidence>
<dbReference type="CDD" id="cd00284">
    <property type="entry name" value="Cytochrome_b_N"/>
    <property type="match status" value="1"/>
</dbReference>
<evidence type="ECO:0000256" key="12">
    <source>
        <dbReference type="RuleBase" id="RU003385"/>
    </source>
</evidence>
<dbReference type="SUPFAM" id="SSF81342">
    <property type="entry name" value="Transmembrane di-heme cytochromes"/>
    <property type="match status" value="1"/>
</dbReference>
<evidence type="ECO:0000259" key="14">
    <source>
        <dbReference type="PROSITE" id="PS51002"/>
    </source>
</evidence>
<name>A0ABX4MGM9_9HYPH</name>
<comment type="subcellular location">
    <subcellularLocation>
        <location evidence="1">Membrane</location>
        <topology evidence="1">Multi-pass membrane protein</topology>
    </subcellularLocation>
</comment>
<evidence type="ECO:0000256" key="6">
    <source>
        <dbReference type="ARBA" id="ARBA00022692"/>
    </source>
</evidence>
<evidence type="ECO:0000259" key="15">
    <source>
        <dbReference type="PROSITE" id="PS51003"/>
    </source>
</evidence>
<dbReference type="PANTHER" id="PTHR19271:SF16">
    <property type="entry name" value="CYTOCHROME B"/>
    <property type="match status" value="1"/>
</dbReference>
<dbReference type="Pfam" id="PF00033">
    <property type="entry name" value="Cytochrome_B"/>
    <property type="match status" value="1"/>
</dbReference>
<dbReference type="SUPFAM" id="SSF81648">
    <property type="entry name" value="a domain/subunit of cytochrome bc1 complex (Ubiquinol-cytochrome c reductase)"/>
    <property type="match status" value="1"/>
</dbReference>
<dbReference type="InterPro" id="IPR048259">
    <property type="entry name" value="Cytochrome_b_N_euk/bac"/>
</dbReference>
<evidence type="ECO:0000256" key="5">
    <source>
        <dbReference type="ARBA" id="ARBA00022660"/>
    </source>
</evidence>
<dbReference type="PANTHER" id="PTHR19271">
    <property type="entry name" value="CYTOCHROME B"/>
    <property type="match status" value="1"/>
</dbReference>
<feature type="transmembrane region" description="Helical" evidence="13">
    <location>
        <begin position="318"/>
        <end position="340"/>
    </location>
</feature>
<feature type="transmembrane region" description="Helical" evidence="13">
    <location>
        <begin position="134"/>
        <end position="153"/>
    </location>
</feature>
<evidence type="ECO:0000256" key="8">
    <source>
        <dbReference type="ARBA" id="ARBA00022982"/>
    </source>
</evidence>
<keyword evidence="5 12" id="KW-0679">Respiratory chain</keyword>
<evidence type="ECO:0000256" key="11">
    <source>
        <dbReference type="ARBA" id="ARBA00023136"/>
    </source>
</evidence>
<keyword evidence="4 12" id="KW-0349">Heme</keyword>
<keyword evidence="8 12" id="KW-0249">Electron transport</keyword>
<evidence type="ECO:0000256" key="1">
    <source>
        <dbReference type="ARBA" id="ARBA00004141"/>
    </source>
</evidence>
<dbReference type="RefSeq" id="WP_146656655.1">
    <property type="nucleotide sequence ID" value="NZ_CM008783.1"/>
</dbReference>